<comment type="caution">
    <text evidence="2">The sequence shown here is derived from an EMBL/GenBank/DDBJ whole genome shotgun (WGS) entry which is preliminary data.</text>
</comment>
<reference evidence="2 3" key="1">
    <citation type="journal article" date="2015" name="Nature">
        <title>rRNA introns, odd ribosomes, and small enigmatic genomes across a large radiation of phyla.</title>
        <authorList>
            <person name="Brown C.T."/>
            <person name="Hug L.A."/>
            <person name="Thomas B.C."/>
            <person name="Sharon I."/>
            <person name="Castelle C.J."/>
            <person name="Singh A."/>
            <person name="Wilkins M.J."/>
            <person name="Williams K.H."/>
            <person name="Banfield J.F."/>
        </authorList>
    </citation>
    <scope>NUCLEOTIDE SEQUENCE [LARGE SCALE GENOMIC DNA]</scope>
</reference>
<keyword evidence="1" id="KW-0472">Membrane</keyword>
<evidence type="ECO:0000313" key="3">
    <source>
        <dbReference type="Proteomes" id="UP000034081"/>
    </source>
</evidence>
<sequence>MMGSGVYSPIKLIVLVVVMLFVFLGVGFMLLMPAKLKTPPEKLNETLLIGEGCKVGGCNSEICQNAQEEEAVSICIYDPKYDCYKSSRCERQDSGKCAWTDTEELKSCLAKH</sequence>
<proteinExistence type="predicted"/>
<keyword evidence="1" id="KW-1133">Transmembrane helix</keyword>
<organism evidence="2 3">
    <name type="scientific">Candidatus Woesebacteria bacterium GW2011_GWB1_38_8</name>
    <dbReference type="NCBI Taxonomy" id="1618570"/>
    <lineage>
        <taxon>Bacteria</taxon>
        <taxon>Candidatus Woeseibacteriota</taxon>
    </lineage>
</organism>
<accession>A0A0G0KXP9</accession>
<dbReference type="Proteomes" id="UP000034081">
    <property type="component" value="Unassembled WGS sequence"/>
</dbReference>
<dbReference type="EMBL" id="LBVL01000018">
    <property type="protein sequence ID" value="KKQ84408.1"/>
    <property type="molecule type" value="Genomic_DNA"/>
</dbReference>
<protein>
    <submittedName>
        <fullName evidence="2">Uncharacterized protein</fullName>
    </submittedName>
</protein>
<keyword evidence="1" id="KW-0812">Transmembrane</keyword>
<dbReference type="STRING" id="1618570.UT08_C0018G0014"/>
<evidence type="ECO:0000256" key="1">
    <source>
        <dbReference type="SAM" id="Phobius"/>
    </source>
</evidence>
<evidence type="ECO:0000313" key="2">
    <source>
        <dbReference type="EMBL" id="KKQ84408.1"/>
    </source>
</evidence>
<gene>
    <name evidence="2" type="ORF">UT08_C0018G0014</name>
</gene>
<feature type="transmembrane region" description="Helical" evidence="1">
    <location>
        <begin position="12"/>
        <end position="32"/>
    </location>
</feature>
<dbReference type="AlphaFoldDB" id="A0A0G0KXP9"/>
<name>A0A0G0KXP9_9BACT</name>